<evidence type="ECO:0000313" key="1">
    <source>
        <dbReference type="EMBL" id="CBS87245.1"/>
    </source>
</evidence>
<accession>G7Z1T6</accession>
<reference evidence="2" key="1">
    <citation type="journal article" date="2011" name="PLoS Genet.">
        <title>Azospirillum genomes reveal transition of bacteria from aquatic to terrestrial environments.</title>
        <authorList>
            <person name="Wisniewski-Dye F."/>
            <person name="Borziak K."/>
            <person name="Khalsa-Moyers G."/>
            <person name="Alexandre G."/>
            <person name="Sukharnikov L.O."/>
            <person name="Wuichet K."/>
            <person name="Hurst G.B."/>
            <person name="McDonald W.H."/>
            <person name="Robertson J.S."/>
            <person name="Barbe V."/>
            <person name="Calteau A."/>
            <person name="Rouy Z."/>
            <person name="Mangenot S."/>
            <person name="Prigent-Combaret C."/>
            <person name="Normand P."/>
            <person name="Boyer M."/>
            <person name="Siguier P."/>
            <person name="Dessaux Y."/>
            <person name="Elmerich C."/>
            <person name="Condemine G."/>
            <person name="Krishnen G."/>
            <person name="Kennedy I."/>
            <person name="Paterson A.H."/>
            <person name="Gonzalez V."/>
            <person name="Mavingui P."/>
            <person name="Zhulin I.B."/>
        </authorList>
    </citation>
    <scope>NUCLEOTIDE SEQUENCE [LARGE SCALE GENOMIC DNA]</scope>
    <source>
        <strain evidence="2">4B</strain>
    </source>
</reference>
<dbReference type="AlphaFoldDB" id="G7Z1T6"/>
<dbReference type="EMBL" id="FQ311868">
    <property type="protein sequence ID" value="CBS87245.1"/>
    <property type="molecule type" value="Genomic_DNA"/>
</dbReference>
<organism evidence="1 2">
    <name type="scientific">Azospirillum lipoferum (strain 4B)</name>
    <dbReference type="NCBI Taxonomy" id="862719"/>
    <lineage>
        <taxon>Bacteria</taxon>
        <taxon>Pseudomonadati</taxon>
        <taxon>Pseudomonadota</taxon>
        <taxon>Alphaproteobacteria</taxon>
        <taxon>Rhodospirillales</taxon>
        <taxon>Azospirillaceae</taxon>
        <taxon>Azospirillum</taxon>
    </lineage>
</organism>
<dbReference type="HOGENOM" id="CLU_3004121_0_0_5"/>
<keyword evidence="2" id="KW-1185">Reference proteome</keyword>
<protein>
    <submittedName>
        <fullName evidence="1">Uncharacterized protein</fullName>
    </submittedName>
</protein>
<dbReference type="STRING" id="862719.AZOLI_2002"/>
<sequence>MPVSLAMSLALIPPVYAVPAPFFAIGAIANLRRQVTLQPGRNLTLSTQRRHHDGDE</sequence>
<dbReference type="KEGG" id="ali:AZOLI_2002"/>
<gene>
    <name evidence="1" type="ordered locus">AZOLI_2002</name>
</gene>
<dbReference type="Proteomes" id="UP000005667">
    <property type="component" value="Chromosome"/>
</dbReference>
<evidence type="ECO:0000313" key="2">
    <source>
        <dbReference type="Proteomes" id="UP000005667"/>
    </source>
</evidence>
<proteinExistence type="predicted"/>
<name>G7Z1T6_AZOL4</name>